<gene>
    <name evidence="2" type="ORF">A2U01_0012459</name>
</gene>
<evidence type="ECO:0000313" key="3">
    <source>
        <dbReference type="Proteomes" id="UP000265520"/>
    </source>
</evidence>
<organism evidence="2 3">
    <name type="scientific">Trifolium medium</name>
    <dbReference type="NCBI Taxonomy" id="97028"/>
    <lineage>
        <taxon>Eukaryota</taxon>
        <taxon>Viridiplantae</taxon>
        <taxon>Streptophyta</taxon>
        <taxon>Embryophyta</taxon>
        <taxon>Tracheophyta</taxon>
        <taxon>Spermatophyta</taxon>
        <taxon>Magnoliopsida</taxon>
        <taxon>eudicotyledons</taxon>
        <taxon>Gunneridae</taxon>
        <taxon>Pentapetalae</taxon>
        <taxon>rosids</taxon>
        <taxon>fabids</taxon>
        <taxon>Fabales</taxon>
        <taxon>Fabaceae</taxon>
        <taxon>Papilionoideae</taxon>
        <taxon>50 kb inversion clade</taxon>
        <taxon>NPAAA clade</taxon>
        <taxon>Hologalegina</taxon>
        <taxon>IRL clade</taxon>
        <taxon>Trifolieae</taxon>
        <taxon>Trifolium</taxon>
    </lineage>
</organism>
<dbReference type="EMBL" id="LXQA010020614">
    <property type="protein sequence ID" value="MCH91532.1"/>
    <property type="molecule type" value="Genomic_DNA"/>
</dbReference>
<keyword evidence="3" id="KW-1185">Reference proteome</keyword>
<feature type="non-terminal residue" evidence="2">
    <location>
        <position position="142"/>
    </location>
</feature>
<proteinExistence type="predicted"/>
<comment type="caution">
    <text evidence="2">The sequence shown here is derived from an EMBL/GenBank/DDBJ whole genome shotgun (WGS) entry which is preliminary data.</text>
</comment>
<name>A0A392MW56_9FABA</name>
<sequence>MALVGGEQQKRKNKVGALVSDNSGDDDNGGGASINLGMDGEGVSVVPDSLEGPNLEVVLPRREATPTSGIALLLEVNNDDVLQQGDQVVSESTKLLDIQKQVGFCYQEADDAVVKVLVKDEHRDSWAFLPSEGASGGILSIW</sequence>
<evidence type="ECO:0000256" key="1">
    <source>
        <dbReference type="SAM" id="MobiDB-lite"/>
    </source>
</evidence>
<dbReference type="AlphaFoldDB" id="A0A392MW56"/>
<feature type="region of interest" description="Disordered" evidence="1">
    <location>
        <begin position="1"/>
        <end position="38"/>
    </location>
</feature>
<protein>
    <submittedName>
        <fullName evidence="2">Uncharacterized protein</fullName>
    </submittedName>
</protein>
<accession>A0A392MW56</accession>
<reference evidence="2 3" key="1">
    <citation type="journal article" date="2018" name="Front. Plant Sci.">
        <title>Red Clover (Trifolium pratense) and Zigzag Clover (T. medium) - A Picture of Genomic Similarities and Differences.</title>
        <authorList>
            <person name="Dluhosova J."/>
            <person name="Istvanek J."/>
            <person name="Nedelnik J."/>
            <person name="Repkova J."/>
        </authorList>
    </citation>
    <scope>NUCLEOTIDE SEQUENCE [LARGE SCALE GENOMIC DNA]</scope>
    <source>
        <strain evidence="3">cv. 10/8</strain>
        <tissue evidence="2">Leaf</tissue>
    </source>
</reference>
<dbReference type="Proteomes" id="UP000265520">
    <property type="component" value="Unassembled WGS sequence"/>
</dbReference>
<evidence type="ECO:0000313" key="2">
    <source>
        <dbReference type="EMBL" id="MCH91532.1"/>
    </source>
</evidence>